<protein>
    <recommendedName>
        <fullName evidence="2">SET domain-containing protein</fullName>
    </recommendedName>
</protein>
<dbReference type="AlphaFoldDB" id="A0A0G4G6N5"/>
<dbReference type="STRING" id="1169540.A0A0G4G6N5"/>
<proteinExistence type="predicted"/>
<dbReference type="OMA" id="WKSAMAT"/>
<evidence type="ECO:0000313" key="4">
    <source>
        <dbReference type="Proteomes" id="UP000041254"/>
    </source>
</evidence>
<gene>
    <name evidence="3" type="ORF">Vbra_3132</name>
</gene>
<dbReference type="InParanoid" id="A0A0G4G6N5"/>
<feature type="region of interest" description="Disordered" evidence="1">
    <location>
        <begin position="491"/>
        <end position="513"/>
    </location>
</feature>
<feature type="compositionally biased region" description="Low complexity" evidence="1">
    <location>
        <begin position="491"/>
        <end position="512"/>
    </location>
</feature>
<feature type="region of interest" description="Disordered" evidence="1">
    <location>
        <begin position="527"/>
        <end position="551"/>
    </location>
</feature>
<evidence type="ECO:0000256" key="1">
    <source>
        <dbReference type="SAM" id="MobiDB-lite"/>
    </source>
</evidence>
<dbReference type="EMBL" id="CDMY01000581">
    <property type="protein sequence ID" value="CEM24287.1"/>
    <property type="molecule type" value="Genomic_DNA"/>
</dbReference>
<dbReference type="CDD" id="cd20071">
    <property type="entry name" value="SET_SMYD"/>
    <property type="match status" value="1"/>
</dbReference>
<sequence length="677" mass="74942">MNHTMMNGASSVDMCGVRADAFGGEEVYALQDVEEGQIVLRDHPVAACGLELVDVVHTFRSLTPAKHAVLDEFIQETNVLDSAARDQCQRVARRLEMSEEEGRDFERFYALMKVNGHAVPPHVLLRLFPGAPSRKPVQEGWGLYRKGKLANHSCSPNVGYRNVDGDLVYTTLRKLRAGESLHMSYIDCLYASTPYRQRRLMKVKGFWCLCERCQRPTDPSRAFPCPKCTAAVTPTRISQSSGPDEPGEWQWRCDECGHVREGDELHKLLDLERRLERKFEALKDTFIEPDVNTWRSAVSYFVNEIILIVGRQHWLYAAAHHLISRLFAGLSFSDTIKKARVLFWEEGGLGERQGRRVYYEKKVPTLCGPHPQRKTWVTQAMDSGKVMFDFVQSRCPDVTAVAAAPWAGELMRVALLARQADDFLTLANRYLTQLVHCYGSWEAKAQALQRAFDHLQAHVHSKGGPRKPLDWHHLSVLACIDSHYELVEDSTSPATTSTAETAAATTTSGPTTNVHVHKAAASGCRMPATAFRRPPIAPSSSRPSRAPHGMSTVAGTSALTMAPSPSYMALPSTKPTLNPSASTHAIPIAKAPHYPATYASPMVVYRAPQLCGGHSPEQTHRGPSGGGGGGGGCVMTQPPQVLFYHAPHTQALPWRPPISRVVMTRTLGYSWGQPLQR</sequence>
<dbReference type="Gene3D" id="2.170.270.10">
    <property type="entry name" value="SET domain"/>
    <property type="match status" value="1"/>
</dbReference>
<dbReference type="PANTHER" id="PTHR12197">
    <property type="entry name" value="HISTONE-LYSINE N-METHYLTRANSFERASE SMYD"/>
    <property type="match status" value="1"/>
</dbReference>
<keyword evidence="4" id="KW-1185">Reference proteome</keyword>
<dbReference type="VEuPathDB" id="CryptoDB:Vbra_3132"/>
<feature type="compositionally biased region" description="Gly residues" evidence="1">
    <location>
        <begin position="623"/>
        <end position="633"/>
    </location>
</feature>
<evidence type="ECO:0000259" key="2">
    <source>
        <dbReference type="Pfam" id="PF00856"/>
    </source>
</evidence>
<feature type="region of interest" description="Disordered" evidence="1">
    <location>
        <begin position="613"/>
        <end position="633"/>
    </location>
</feature>
<dbReference type="Pfam" id="PF00856">
    <property type="entry name" value="SET"/>
    <property type="match status" value="1"/>
</dbReference>
<dbReference type="Proteomes" id="UP000041254">
    <property type="component" value="Unassembled WGS sequence"/>
</dbReference>
<accession>A0A0G4G6N5</accession>
<name>A0A0G4G6N5_VITBC</name>
<dbReference type="InterPro" id="IPR046341">
    <property type="entry name" value="SET_dom_sf"/>
</dbReference>
<dbReference type="InterPro" id="IPR050869">
    <property type="entry name" value="H3K4_H4K5_MeTrfase"/>
</dbReference>
<evidence type="ECO:0000313" key="3">
    <source>
        <dbReference type="EMBL" id="CEM24287.1"/>
    </source>
</evidence>
<dbReference type="OrthoDB" id="1028014at2759"/>
<dbReference type="InterPro" id="IPR001214">
    <property type="entry name" value="SET_dom"/>
</dbReference>
<dbReference type="GO" id="GO:0005634">
    <property type="term" value="C:nucleus"/>
    <property type="evidence" value="ECO:0007669"/>
    <property type="project" value="TreeGrafter"/>
</dbReference>
<dbReference type="PANTHER" id="PTHR12197:SF251">
    <property type="entry name" value="EG:BACR7C10.4 PROTEIN"/>
    <property type="match status" value="1"/>
</dbReference>
<feature type="compositionally biased region" description="Low complexity" evidence="1">
    <location>
        <begin position="532"/>
        <end position="547"/>
    </location>
</feature>
<dbReference type="SUPFAM" id="SSF82199">
    <property type="entry name" value="SET domain"/>
    <property type="match status" value="1"/>
</dbReference>
<reference evidence="3 4" key="1">
    <citation type="submission" date="2014-11" db="EMBL/GenBank/DDBJ databases">
        <authorList>
            <person name="Zhu J."/>
            <person name="Qi W."/>
            <person name="Song R."/>
        </authorList>
    </citation>
    <scope>NUCLEOTIDE SEQUENCE [LARGE SCALE GENOMIC DNA]</scope>
</reference>
<feature type="domain" description="SET" evidence="2">
    <location>
        <begin position="27"/>
        <end position="185"/>
    </location>
</feature>
<organism evidence="3 4">
    <name type="scientific">Vitrella brassicaformis (strain CCMP3155)</name>
    <dbReference type="NCBI Taxonomy" id="1169540"/>
    <lineage>
        <taxon>Eukaryota</taxon>
        <taxon>Sar</taxon>
        <taxon>Alveolata</taxon>
        <taxon>Colpodellida</taxon>
        <taxon>Vitrellaceae</taxon>
        <taxon>Vitrella</taxon>
    </lineage>
</organism>